<evidence type="ECO:0000256" key="1">
    <source>
        <dbReference type="SAM" id="MobiDB-lite"/>
    </source>
</evidence>
<feature type="compositionally biased region" description="Low complexity" evidence="1">
    <location>
        <begin position="137"/>
        <end position="173"/>
    </location>
</feature>
<accession>A0A1X1TPE6</accession>
<evidence type="ECO:0000313" key="3">
    <source>
        <dbReference type="EMBL" id="ORV46396.1"/>
    </source>
</evidence>
<name>A0A1X1TPE6_9MYCO</name>
<comment type="caution">
    <text evidence="3">The sequence shown here is derived from an EMBL/GenBank/DDBJ whole genome shotgun (WGS) entry which is preliminary data.</text>
</comment>
<keyword evidence="2" id="KW-0472">Membrane</keyword>
<feature type="compositionally biased region" description="Basic and acidic residues" evidence="1">
    <location>
        <begin position="1"/>
        <end position="12"/>
    </location>
</feature>
<reference evidence="3 4" key="1">
    <citation type="submission" date="2016-01" db="EMBL/GenBank/DDBJ databases">
        <title>The new phylogeny of the genus Mycobacterium.</title>
        <authorList>
            <person name="Tarcisio F."/>
            <person name="Conor M."/>
            <person name="Antonella G."/>
            <person name="Elisabetta G."/>
            <person name="Giulia F.S."/>
            <person name="Sara T."/>
            <person name="Anna F."/>
            <person name="Clotilde B."/>
            <person name="Roberto B."/>
            <person name="Veronica D.S."/>
            <person name="Fabio R."/>
            <person name="Monica P."/>
            <person name="Olivier J."/>
            <person name="Enrico T."/>
            <person name="Nicola S."/>
        </authorList>
    </citation>
    <scope>NUCLEOTIDE SEQUENCE [LARGE SCALE GENOMIC DNA]</scope>
    <source>
        <strain evidence="3 4">ATCC 27353</strain>
    </source>
</reference>
<feature type="region of interest" description="Disordered" evidence="1">
    <location>
        <begin position="1"/>
        <end position="50"/>
    </location>
</feature>
<proteinExistence type="predicted"/>
<dbReference type="AlphaFoldDB" id="A0A1X1TPE6"/>
<keyword evidence="2" id="KW-0812">Transmembrane</keyword>
<feature type="region of interest" description="Disordered" evidence="1">
    <location>
        <begin position="85"/>
        <end position="186"/>
    </location>
</feature>
<keyword evidence="4" id="KW-1185">Reference proteome</keyword>
<gene>
    <name evidence="3" type="ORF">AWC02_11250</name>
</gene>
<protein>
    <submittedName>
        <fullName evidence="3">Uncharacterized protein</fullName>
    </submittedName>
</protein>
<keyword evidence="2" id="KW-1133">Transmembrane helix</keyword>
<organism evidence="3 4">
    <name type="scientific">Mycolicibacter engbaekii</name>
    <dbReference type="NCBI Taxonomy" id="188915"/>
    <lineage>
        <taxon>Bacteria</taxon>
        <taxon>Bacillati</taxon>
        <taxon>Actinomycetota</taxon>
        <taxon>Actinomycetes</taxon>
        <taxon>Mycobacteriales</taxon>
        <taxon>Mycobacteriaceae</taxon>
        <taxon>Mycolicibacter</taxon>
    </lineage>
</organism>
<feature type="compositionally biased region" description="Pro residues" evidence="1">
    <location>
        <begin position="107"/>
        <end position="136"/>
    </location>
</feature>
<dbReference type="STRING" id="188915.AWC02_11250"/>
<feature type="compositionally biased region" description="Low complexity" evidence="1">
    <location>
        <begin position="86"/>
        <end position="106"/>
    </location>
</feature>
<sequence length="186" mass="19588">MSRTPDDPHHEPTQMADYSGNGHYGGYSDYSEPAYESQYRQRDRSTPPTPWYQRPVALVGLGALTAILITLLVWSMVRLVHRQSEPGAPATPTTTAPAGERSAPAPQWVPPGAPPGASEPPAPETEPPTAPPPATTEPPTTTASTTEPPTTTEPPGTTTAPNTTTASVTPTTTRQPPSIVIPLPGR</sequence>
<evidence type="ECO:0000313" key="4">
    <source>
        <dbReference type="Proteomes" id="UP000193465"/>
    </source>
</evidence>
<evidence type="ECO:0000256" key="2">
    <source>
        <dbReference type="SAM" id="Phobius"/>
    </source>
</evidence>
<dbReference type="RefSeq" id="WP_085128842.1">
    <property type="nucleotide sequence ID" value="NZ_LQOT01000037.1"/>
</dbReference>
<dbReference type="Proteomes" id="UP000193465">
    <property type="component" value="Unassembled WGS sequence"/>
</dbReference>
<dbReference type="EMBL" id="LQOT01000037">
    <property type="protein sequence ID" value="ORV46396.1"/>
    <property type="molecule type" value="Genomic_DNA"/>
</dbReference>
<feature type="transmembrane region" description="Helical" evidence="2">
    <location>
        <begin position="56"/>
        <end position="77"/>
    </location>
</feature>